<feature type="signal peptide" evidence="2">
    <location>
        <begin position="1"/>
        <end position="19"/>
    </location>
</feature>
<evidence type="ECO:0000313" key="4">
    <source>
        <dbReference type="EMBL" id="AFC26895.1"/>
    </source>
</evidence>
<dbReference type="OrthoDB" id="9770553at2"/>
<keyword evidence="4" id="KW-0489">Methyltransferase</keyword>
<evidence type="ECO:0000256" key="2">
    <source>
        <dbReference type="SAM" id="SignalP"/>
    </source>
</evidence>
<reference evidence="4 5" key="1">
    <citation type="journal article" date="2012" name="Stand. Genomic Sci.">
        <title>Complete genome sequencing and analysis of Saprospira grandis str. Lewin, a predatory marine bacterium.</title>
        <authorList>
            <person name="Saw J.H."/>
            <person name="Yuryev A."/>
            <person name="Kanbe M."/>
            <person name="Hou S."/>
            <person name="Young A.G."/>
            <person name="Aizawa S."/>
            <person name="Alam M."/>
        </authorList>
    </citation>
    <scope>NUCLEOTIDE SEQUENCE [LARGE SCALE GENOMIC DNA]</scope>
    <source>
        <strain evidence="4 5">Lewin</strain>
    </source>
</reference>
<protein>
    <submittedName>
        <fullName evidence="4">Methyltransferase type 11</fullName>
        <ecNumber evidence="4">2.1.1.184</ecNumber>
    </submittedName>
</protein>
<sequence length="237" mass="26820">MKKLSLALLLFAGACTSPAAEETKEKTTQKEPIEEKKHHHKHHHGAANAHMHSHSIEELVERFESKERDEYQQPAKVLDYLGDLSGKKIMDIGAGSGYFSVKFAAAGAEVIAADVDTGFQNYLQKRIAADKIENVELRLMPYETPKIKDQEVDLVFISNTYHHIEDRIAYFKAVKKGLKANGELIIIDFFKKELPIGPSMDHKIAKEKVLEELKAAGFVNFELKEELLPYQYVIKAK</sequence>
<dbReference type="GO" id="GO:0052910">
    <property type="term" value="F:23S rRNA (adenine(2085)-N(6))-dimethyltransferase activity"/>
    <property type="evidence" value="ECO:0007669"/>
    <property type="project" value="UniProtKB-EC"/>
</dbReference>
<evidence type="ECO:0000256" key="1">
    <source>
        <dbReference type="SAM" id="MobiDB-lite"/>
    </source>
</evidence>
<dbReference type="eggNOG" id="COG0500">
    <property type="taxonomic scope" value="Bacteria"/>
</dbReference>
<dbReference type="RefSeq" id="WP_015694470.1">
    <property type="nucleotide sequence ID" value="NC_016940.1"/>
</dbReference>
<dbReference type="STRING" id="984262.SGRA_4180"/>
<dbReference type="PANTHER" id="PTHR43861">
    <property type="entry name" value="TRANS-ACONITATE 2-METHYLTRANSFERASE-RELATED"/>
    <property type="match status" value="1"/>
</dbReference>
<dbReference type="EC" id="2.1.1.184" evidence="4"/>
<dbReference type="InterPro" id="IPR013216">
    <property type="entry name" value="Methyltransf_11"/>
</dbReference>
<dbReference type="HOGENOM" id="CLU_037990_16_0_10"/>
<keyword evidence="2" id="KW-0732">Signal</keyword>
<dbReference type="Gene3D" id="3.40.50.150">
    <property type="entry name" value="Vaccinia Virus protein VP39"/>
    <property type="match status" value="1"/>
</dbReference>
<dbReference type="InterPro" id="IPR029063">
    <property type="entry name" value="SAM-dependent_MTases_sf"/>
</dbReference>
<organism evidence="4 5">
    <name type="scientific">Saprospira grandis (strain Lewin)</name>
    <dbReference type="NCBI Taxonomy" id="984262"/>
    <lineage>
        <taxon>Bacteria</taxon>
        <taxon>Pseudomonadati</taxon>
        <taxon>Bacteroidota</taxon>
        <taxon>Saprospiria</taxon>
        <taxon>Saprospirales</taxon>
        <taxon>Saprospiraceae</taxon>
        <taxon>Saprospira</taxon>
    </lineage>
</organism>
<dbReference type="CDD" id="cd02440">
    <property type="entry name" value="AdoMet_MTases"/>
    <property type="match status" value="1"/>
</dbReference>
<evidence type="ECO:0000259" key="3">
    <source>
        <dbReference type="Pfam" id="PF08241"/>
    </source>
</evidence>
<feature type="domain" description="Methyltransferase type 11" evidence="3">
    <location>
        <begin position="91"/>
        <end position="186"/>
    </location>
</feature>
<gene>
    <name evidence="4" type="primary">ermC</name>
    <name evidence="4" type="ordered locus">SGRA_4180</name>
</gene>
<keyword evidence="4" id="KW-0808">Transferase</keyword>
<dbReference type="Pfam" id="PF08241">
    <property type="entry name" value="Methyltransf_11"/>
    <property type="match status" value="1"/>
</dbReference>
<dbReference type="PROSITE" id="PS51257">
    <property type="entry name" value="PROKAR_LIPOPROTEIN"/>
    <property type="match status" value="1"/>
</dbReference>
<feature type="region of interest" description="Disordered" evidence="1">
    <location>
        <begin position="19"/>
        <end position="52"/>
    </location>
</feature>
<dbReference type="EMBL" id="CP002831">
    <property type="protein sequence ID" value="AFC26895.1"/>
    <property type="molecule type" value="Genomic_DNA"/>
</dbReference>
<dbReference type="SUPFAM" id="SSF53335">
    <property type="entry name" value="S-adenosyl-L-methionine-dependent methyltransferases"/>
    <property type="match status" value="1"/>
</dbReference>
<accession>H6L8T9</accession>
<evidence type="ECO:0000313" key="5">
    <source>
        <dbReference type="Proteomes" id="UP000007519"/>
    </source>
</evidence>
<keyword evidence="5" id="KW-1185">Reference proteome</keyword>
<name>H6L8T9_SAPGL</name>
<dbReference type="AlphaFoldDB" id="H6L8T9"/>
<dbReference type="KEGG" id="sgn:SGRA_4180"/>
<feature type="compositionally biased region" description="Basic and acidic residues" evidence="1">
    <location>
        <begin position="21"/>
        <end position="36"/>
    </location>
</feature>
<feature type="chain" id="PRO_5003604078" evidence="2">
    <location>
        <begin position="20"/>
        <end position="237"/>
    </location>
</feature>
<proteinExistence type="predicted"/>
<dbReference type="Proteomes" id="UP000007519">
    <property type="component" value="Chromosome"/>
</dbReference>